<evidence type="ECO:0000313" key="3">
    <source>
        <dbReference type="Proteomes" id="UP000238296"/>
    </source>
</evidence>
<comment type="caution">
    <text evidence="2">The sequence shown here is derived from an EMBL/GenBank/DDBJ whole genome shotgun (WGS) entry which is preliminary data.</text>
</comment>
<dbReference type="EMBL" id="PPEA01000893">
    <property type="protein sequence ID" value="PQM44231.1"/>
    <property type="molecule type" value="Genomic_DNA"/>
</dbReference>
<sequence>MVKPIPETAPTPAMRGKSSPGARAAGTKYMTSCAAPAMPISLPTTRPSTTPQVMVEVTDPRIPAPDSDTPAFANAKTGTTT</sequence>
<dbReference type="AlphaFoldDB" id="A0A2S8BC60"/>
<name>A0A2S8BC60_9MYCO</name>
<reference evidence="2 3" key="1">
    <citation type="journal article" date="2017" name="Int. J. Syst. Evol. Microbiol.">
        <title>Mycobacterium talmoniae sp. nov., a slowly growing mycobacterium isolated from human respiratory samples.</title>
        <authorList>
            <person name="Davidson R.M."/>
            <person name="DeGroote M.A."/>
            <person name="Marola J.L."/>
            <person name="Buss S."/>
            <person name="Jones V."/>
            <person name="McNeil M.R."/>
            <person name="Freifeld A.G."/>
            <person name="Elaine Epperson L."/>
            <person name="Hasan N.A."/>
            <person name="Jackson M."/>
            <person name="Iwen P.C."/>
            <person name="Salfinger M."/>
            <person name="Strong M."/>
        </authorList>
    </citation>
    <scope>NUCLEOTIDE SEQUENCE [LARGE SCALE GENOMIC DNA]</scope>
    <source>
        <strain evidence="2 3">ATCC BAA-2683</strain>
    </source>
</reference>
<protein>
    <submittedName>
        <fullName evidence="2">Uncharacterized protein</fullName>
    </submittedName>
</protein>
<evidence type="ECO:0000313" key="2">
    <source>
        <dbReference type="EMBL" id="PQM44231.1"/>
    </source>
</evidence>
<proteinExistence type="predicted"/>
<evidence type="ECO:0000256" key="1">
    <source>
        <dbReference type="SAM" id="MobiDB-lite"/>
    </source>
</evidence>
<feature type="region of interest" description="Disordered" evidence="1">
    <location>
        <begin position="59"/>
        <end position="81"/>
    </location>
</feature>
<organism evidence="2 3">
    <name type="scientific">Mycobacterium talmoniae</name>
    <dbReference type="NCBI Taxonomy" id="1858794"/>
    <lineage>
        <taxon>Bacteria</taxon>
        <taxon>Bacillati</taxon>
        <taxon>Actinomycetota</taxon>
        <taxon>Actinomycetes</taxon>
        <taxon>Mycobacteriales</taxon>
        <taxon>Mycobacteriaceae</taxon>
        <taxon>Mycobacterium</taxon>
    </lineage>
</organism>
<accession>A0A2S8BC60</accession>
<feature type="region of interest" description="Disordered" evidence="1">
    <location>
        <begin position="1"/>
        <end position="25"/>
    </location>
</feature>
<gene>
    <name evidence="2" type="ORF">C1Y40_05609</name>
</gene>
<dbReference type="Proteomes" id="UP000238296">
    <property type="component" value="Unassembled WGS sequence"/>
</dbReference>